<keyword evidence="5" id="KW-1185">Reference proteome</keyword>
<feature type="region of interest" description="Disordered" evidence="1">
    <location>
        <begin position="1"/>
        <end position="27"/>
    </location>
</feature>
<dbReference type="InterPro" id="IPR046529">
    <property type="entry name" value="DUF6594"/>
</dbReference>
<evidence type="ECO:0000313" key="4">
    <source>
        <dbReference type="EMBL" id="KAK0620464.1"/>
    </source>
</evidence>
<dbReference type="Proteomes" id="UP001175000">
    <property type="component" value="Unassembled WGS sequence"/>
</dbReference>
<feature type="transmembrane region" description="Helical" evidence="2">
    <location>
        <begin position="261"/>
        <end position="280"/>
    </location>
</feature>
<reference evidence="4" key="1">
    <citation type="submission" date="2023-06" db="EMBL/GenBank/DDBJ databases">
        <title>Genome-scale phylogeny and comparative genomics of the fungal order Sordariales.</title>
        <authorList>
            <consortium name="Lawrence Berkeley National Laboratory"/>
            <person name="Hensen N."/>
            <person name="Bonometti L."/>
            <person name="Westerberg I."/>
            <person name="Brannstrom I.O."/>
            <person name="Guillou S."/>
            <person name="Cros-Aarteil S."/>
            <person name="Calhoun S."/>
            <person name="Haridas S."/>
            <person name="Kuo A."/>
            <person name="Mondo S."/>
            <person name="Pangilinan J."/>
            <person name="Riley R."/>
            <person name="Labutti K."/>
            <person name="Andreopoulos B."/>
            <person name="Lipzen A."/>
            <person name="Chen C."/>
            <person name="Yanf M."/>
            <person name="Daum C."/>
            <person name="Ng V."/>
            <person name="Clum A."/>
            <person name="Steindorff A."/>
            <person name="Ohm R."/>
            <person name="Martin F."/>
            <person name="Silar P."/>
            <person name="Natvig D."/>
            <person name="Lalanne C."/>
            <person name="Gautier V."/>
            <person name="Ament-Velasquez S.L."/>
            <person name="Kruys A."/>
            <person name="Hutchinson M.I."/>
            <person name="Powell A.J."/>
            <person name="Barry K."/>
            <person name="Miller A.N."/>
            <person name="Grigoriev I.V."/>
            <person name="Debuchy R."/>
            <person name="Gladieux P."/>
            <person name="Thoren M.H."/>
            <person name="Johannesson H."/>
        </authorList>
    </citation>
    <scope>NUCLEOTIDE SEQUENCE</scope>
    <source>
        <strain evidence="4">CBS 606.72</strain>
    </source>
</reference>
<organism evidence="4 5">
    <name type="scientific">Immersiella caudata</name>
    <dbReference type="NCBI Taxonomy" id="314043"/>
    <lineage>
        <taxon>Eukaryota</taxon>
        <taxon>Fungi</taxon>
        <taxon>Dikarya</taxon>
        <taxon>Ascomycota</taxon>
        <taxon>Pezizomycotina</taxon>
        <taxon>Sordariomycetes</taxon>
        <taxon>Sordariomycetidae</taxon>
        <taxon>Sordariales</taxon>
        <taxon>Lasiosphaeriaceae</taxon>
        <taxon>Immersiella</taxon>
    </lineage>
</organism>
<evidence type="ECO:0000313" key="5">
    <source>
        <dbReference type="Proteomes" id="UP001175000"/>
    </source>
</evidence>
<feature type="transmembrane region" description="Helical" evidence="2">
    <location>
        <begin position="209"/>
        <end position="230"/>
    </location>
</feature>
<keyword evidence="2" id="KW-0472">Membrane</keyword>
<keyword evidence="2" id="KW-1133">Transmembrane helix</keyword>
<protein>
    <recommendedName>
        <fullName evidence="3">DUF6594 domain-containing protein</fullName>
    </recommendedName>
</protein>
<sequence>MFRGIVDPRSHYAPRADDPEDAGSSEKNVEFERQLKRIFKGSLIYARTREDSPTVNIATMQRIELQRMRKELVKLAFQFKYLREGTSKMNEKLHAYGMYDCLVDSTFEALKDYDYMRERAARGELADPFIVTTKRGRDRFLMWQAEAEFQDGVSDSDDADFMEDAFEKDLKVAGKRPVGSGRPSLMLGDMETRNVVNAKDRIKGFLKRLGMECLGGAFLIGSMLLMVLTASQLASLIAPSVCVFVFGVAMAVFLDKPFDVLSATAAYAAVLVVFVGTSTSTTTAES</sequence>
<keyword evidence="2" id="KW-0812">Transmembrane</keyword>
<feature type="compositionally biased region" description="Basic and acidic residues" evidence="1">
    <location>
        <begin position="1"/>
        <end position="17"/>
    </location>
</feature>
<name>A0AA40C0R4_9PEZI</name>
<proteinExistence type="predicted"/>
<evidence type="ECO:0000256" key="2">
    <source>
        <dbReference type="SAM" id="Phobius"/>
    </source>
</evidence>
<gene>
    <name evidence="4" type="ORF">B0T14DRAFT_567207</name>
</gene>
<dbReference type="EMBL" id="JAULSU010000004">
    <property type="protein sequence ID" value="KAK0620464.1"/>
    <property type="molecule type" value="Genomic_DNA"/>
</dbReference>
<feature type="transmembrane region" description="Helical" evidence="2">
    <location>
        <begin position="236"/>
        <end position="254"/>
    </location>
</feature>
<evidence type="ECO:0000256" key="1">
    <source>
        <dbReference type="SAM" id="MobiDB-lite"/>
    </source>
</evidence>
<dbReference type="Pfam" id="PF20237">
    <property type="entry name" value="DUF6594"/>
    <property type="match status" value="1"/>
</dbReference>
<comment type="caution">
    <text evidence="4">The sequence shown here is derived from an EMBL/GenBank/DDBJ whole genome shotgun (WGS) entry which is preliminary data.</text>
</comment>
<feature type="domain" description="DUF6594" evidence="3">
    <location>
        <begin position="94"/>
        <end position="272"/>
    </location>
</feature>
<dbReference type="AlphaFoldDB" id="A0AA40C0R4"/>
<evidence type="ECO:0000259" key="3">
    <source>
        <dbReference type="Pfam" id="PF20237"/>
    </source>
</evidence>
<accession>A0AA40C0R4</accession>